<dbReference type="GO" id="GO:0006811">
    <property type="term" value="P:monoatomic ion transport"/>
    <property type="evidence" value="ECO:0007669"/>
    <property type="project" value="UniProtKB-KW"/>
</dbReference>
<gene>
    <name evidence="12" type="ORF">O987_09500</name>
</gene>
<accession>A0A076PN15</accession>
<evidence type="ECO:0000256" key="10">
    <source>
        <dbReference type="ARBA" id="ARBA00023237"/>
    </source>
</evidence>
<name>A0A076PN15_COMTE</name>
<dbReference type="Gene3D" id="2.40.160.10">
    <property type="entry name" value="Porin"/>
    <property type="match status" value="1"/>
</dbReference>
<dbReference type="CDD" id="cd00342">
    <property type="entry name" value="gram_neg_porins"/>
    <property type="match status" value="1"/>
</dbReference>
<dbReference type="AlphaFoldDB" id="A0A076PN15"/>
<dbReference type="GO" id="GO:0009279">
    <property type="term" value="C:cell outer membrane"/>
    <property type="evidence" value="ECO:0007669"/>
    <property type="project" value="UniProtKB-SubCell"/>
</dbReference>
<evidence type="ECO:0000256" key="8">
    <source>
        <dbReference type="ARBA" id="ARBA00023114"/>
    </source>
</evidence>
<evidence type="ECO:0000313" key="12">
    <source>
        <dbReference type="EMBL" id="AIJ46026.1"/>
    </source>
</evidence>
<dbReference type="RefSeq" id="WP_043371842.1">
    <property type="nucleotide sequence ID" value="NZ_CP006704.1"/>
</dbReference>
<keyword evidence="6" id="KW-0732">Signal</keyword>
<dbReference type="PANTHER" id="PTHR34501">
    <property type="entry name" value="PROTEIN YDDL-RELATED"/>
    <property type="match status" value="1"/>
</dbReference>
<evidence type="ECO:0000256" key="5">
    <source>
        <dbReference type="ARBA" id="ARBA00022692"/>
    </source>
</evidence>
<keyword evidence="9" id="KW-0472">Membrane</keyword>
<evidence type="ECO:0000256" key="4">
    <source>
        <dbReference type="ARBA" id="ARBA00022452"/>
    </source>
</evidence>
<keyword evidence="10" id="KW-0998">Cell outer membrane</keyword>
<dbReference type="PANTHER" id="PTHR34501:SF9">
    <property type="entry name" value="MAJOR OUTER MEMBRANE PROTEIN P.IA"/>
    <property type="match status" value="1"/>
</dbReference>
<evidence type="ECO:0000256" key="9">
    <source>
        <dbReference type="ARBA" id="ARBA00023136"/>
    </source>
</evidence>
<dbReference type="GO" id="GO:0046930">
    <property type="term" value="C:pore complex"/>
    <property type="evidence" value="ECO:0007669"/>
    <property type="project" value="UniProtKB-KW"/>
</dbReference>
<dbReference type="Pfam" id="PF13609">
    <property type="entry name" value="Porin_4"/>
    <property type="match status" value="1"/>
</dbReference>
<evidence type="ECO:0000259" key="11">
    <source>
        <dbReference type="Pfam" id="PF13609"/>
    </source>
</evidence>
<keyword evidence="5" id="KW-0812">Transmembrane</keyword>
<sequence>MQNSAELHDLTAPMRNHAPATMLTLVATLAAAALSNVYAQGVPGPSLQFYGLIDAAVGRFEGAAAGVNARDRGTAKVDGGVMSTSHWGIRGTEDLGSGLTASFDLSAFVRNDTGAFGRNDAIPAPVNVAADPMFSRAAWIGLAHATWGRVRLGNVTSLMFINSVSSNAFGDSTVISPLNLTTMIGSPMTGGTGWANSLVYDSPVWRGVSASLAHGFSEGQGGSNNALRVAYAQGPAAVSLAMQSVKRDPLTFADGTSPNNTRTWQLAASYNFNAVKFFAHLGGIRNRGTAMQPLDISYRLWELSAAVPVGSGQLLAGWASRRTGDAVVPVPATAAGGNLVRKVLTVGYDHQLSKRTDAYLVLMRDQTRTQTTGAPSQVLEARGTSVALGVRHRF</sequence>
<comment type="subunit">
    <text evidence="2">Homotrimer.</text>
</comment>
<dbReference type="Proteomes" id="UP000028782">
    <property type="component" value="Chromosome"/>
</dbReference>
<comment type="subcellular location">
    <subcellularLocation>
        <location evidence="1">Cell outer membrane</location>
        <topology evidence="1">Multi-pass membrane protein</topology>
    </subcellularLocation>
</comment>
<keyword evidence="3" id="KW-0813">Transport</keyword>
<keyword evidence="7" id="KW-0406">Ion transport</keyword>
<feature type="domain" description="Porin" evidence="11">
    <location>
        <begin position="22"/>
        <end position="369"/>
    </location>
</feature>
<dbReference type="InterPro" id="IPR033900">
    <property type="entry name" value="Gram_neg_porin_domain"/>
</dbReference>
<dbReference type="GO" id="GO:0015288">
    <property type="term" value="F:porin activity"/>
    <property type="evidence" value="ECO:0007669"/>
    <property type="project" value="UniProtKB-KW"/>
</dbReference>
<dbReference type="EMBL" id="CP006704">
    <property type="protein sequence ID" value="AIJ46026.1"/>
    <property type="molecule type" value="Genomic_DNA"/>
</dbReference>
<proteinExistence type="predicted"/>
<keyword evidence="8" id="KW-0626">Porin</keyword>
<dbReference type="InterPro" id="IPR050298">
    <property type="entry name" value="Gram-neg_bact_OMP"/>
</dbReference>
<evidence type="ECO:0000256" key="1">
    <source>
        <dbReference type="ARBA" id="ARBA00004571"/>
    </source>
</evidence>
<evidence type="ECO:0000256" key="7">
    <source>
        <dbReference type="ARBA" id="ARBA00023065"/>
    </source>
</evidence>
<organism evidence="12 13">
    <name type="scientific">Comamonas testosteroni TK102</name>
    <dbReference type="NCBI Taxonomy" id="1392005"/>
    <lineage>
        <taxon>Bacteria</taxon>
        <taxon>Pseudomonadati</taxon>
        <taxon>Pseudomonadota</taxon>
        <taxon>Betaproteobacteria</taxon>
        <taxon>Burkholderiales</taxon>
        <taxon>Comamonadaceae</taxon>
        <taxon>Comamonas</taxon>
    </lineage>
</organism>
<keyword evidence="4" id="KW-1134">Transmembrane beta strand</keyword>
<evidence type="ECO:0000256" key="2">
    <source>
        <dbReference type="ARBA" id="ARBA00011233"/>
    </source>
</evidence>
<reference evidence="12 13" key="1">
    <citation type="journal article" date="2014" name="Genome Announc.">
        <title>Complete Genome Sequence of Polychlorinated Biphenyl Degrader Comamonas testosteroni TK102 (NBRC 109938).</title>
        <authorList>
            <person name="Fukuda K."/>
            <person name="Hosoyama A."/>
            <person name="Tsuchikane K."/>
            <person name="Ohji S."/>
            <person name="Yamazoe A."/>
            <person name="Fujita N."/>
            <person name="Shintani M."/>
            <person name="Kimbara K."/>
        </authorList>
    </citation>
    <scope>NUCLEOTIDE SEQUENCE [LARGE SCALE GENOMIC DNA]</scope>
    <source>
        <strain evidence="12">TK102</strain>
    </source>
</reference>
<evidence type="ECO:0000256" key="6">
    <source>
        <dbReference type="ARBA" id="ARBA00022729"/>
    </source>
</evidence>
<evidence type="ECO:0000313" key="13">
    <source>
        <dbReference type="Proteomes" id="UP000028782"/>
    </source>
</evidence>
<protein>
    <submittedName>
        <fullName evidence="12">Porin</fullName>
    </submittedName>
</protein>
<dbReference type="SUPFAM" id="SSF56935">
    <property type="entry name" value="Porins"/>
    <property type="match status" value="1"/>
</dbReference>
<evidence type="ECO:0000256" key="3">
    <source>
        <dbReference type="ARBA" id="ARBA00022448"/>
    </source>
</evidence>
<dbReference type="HOGENOM" id="CLU_038238_1_0_4"/>
<dbReference type="KEGG" id="ctes:O987_09500"/>
<dbReference type="InterPro" id="IPR023614">
    <property type="entry name" value="Porin_dom_sf"/>
</dbReference>